<dbReference type="EMBL" id="DUJN01000004">
    <property type="protein sequence ID" value="HII61124.1"/>
    <property type="molecule type" value="Genomic_DNA"/>
</dbReference>
<evidence type="ECO:0000256" key="1">
    <source>
        <dbReference type="SAM" id="MobiDB-lite"/>
    </source>
</evidence>
<proteinExistence type="predicted"/>
<name>A0A832T987_PYRHR</name>
<dbReference type="OMA" id="HRVEILN"/>
<evidence type="ECO:0000313" key="3">
    <source>
        <dbReference type="Proteomes" id="UP000617544"/>
    </source>
</evidence>
<evidence type="ECO:0000313" key="2">
    <source>
        <dbReference type="EMBL" id="HII61124.1"/>
    </source>
</evidence>
<dbReference type="GeneID" id="1444176"/>
<dbReference type="RefSeq" id="WP_010884389.1">
    <property type="nucleotide sequence ID" value="NZ_DUJN01000004.1"/>
</dbReference>
<organism evidence="2 3">
    <name type="scientific">Pyrococcus horikoshii</name>
    <dbReference type="NCBI Taxonomy" id="53953"/>
    <lineage>
        <taxon>Archaea</taxon>
        <taxon>Methanobacteriati</taxon>
        <taxon>Methanobacteriota</taxon>
        <taxon>Thermococci</taxon>
        <taxon>Thermococcales</taxon>
        <taxon>Thermococcaceae</taxon>
        <taxon>Pyrococcus</taxon>
    </lineage>
</organism>
<feature type="compositionally biased region" description="Polar residues" evidence="1">
    <location>
        <begin position="27"/>
        <end position="46"/>
    </location>
</feature>
<protein>
    <submittedName>
        <fullName evidence="2">Uncharacterized protein</fullName>
    </submittedName>
</protein>
<comment type="caution">
    <text evidence="2">The sequence shown here is derived from an EMBL/GenBank/DDBJ whole genome shotgun (WGS) entry which is preliminary data.</text>
</comment>
<accession>A0A832T987</accession>
<reference evidence="2" key="1">
    <citation type="journal article" date="2020" name="bioRxiv">
        <title>A rank-normalized archaeal taxonomy based on genome phylogeny resolves widespread incomplete and uneven classifications.</title>
        <authorList>
            <person name="Rinke C."/>
            <person name="Chuvochina M."/>
            <person name="Mussig A.J."/>
            <person name="Chaumeil P.-A."/>
            <person name="Waite D.W."/>
            <person name="Whitman W.B."/>
            <person name="Parks D.H."/>
            <person name="Hugenholtz P."/>
        </authorList>
    </citation>
    <scope>NUCLEOTIDE SEQUENCE</scope>
    <source>
        <strain evidence="2">UBA8834</strain>
    </source>
</reference>
<sequence>MKKRLFLFIILILAGIVIFAFQKSPDNKTVPSKETPPNETTYSPVTITPEAPSSAEKKSLKPICPDSIWGYGYVYPNETLILAVYPSINYIKNSSLVQVYISGTNFTTTYHTSVLLEMGEIIKGRVSLPFHLEFSSPGKLIGITGDALLLQLWRGRAIIKEKSVPVWLYFHVASIKPDEVHLKFGNYTSRYISFKEGPDAFIYEVTITNLYSKPIVIENVSFPLSEIQVYPKPPDIEVRKFRLVDSMSKKEIHKLLPNSTGILEVSVEVPANVSGIYFKPKLIIRVGTERIAVPGPPMEYIRFAECDE</sequence>
<dbReference type="Proteomes" id="UP000617544">
    <property type="component" value="Unassembled WGS sequence"/>
</dbReference>
<dbReference type="AlphaFoldDB" id="A0A832T987"/>
<feature type="region of interest" description="Disordered" evidence="1">
    <location>
        <begin position="27"/>
        <end position="58"/>
    </location>
</feature>
<gene>
    <name evidence="2" type="ORF">HA331_05120</name>
</gene>